<reference evidence="1" key="1">
    <citation type="journal article" date="2014" name="Front. Microbiol.">
        <title>High frequency of phylogenetically diverse reductive dehalogenase-homologous genes in deep subseafloor sedimentary metagenomes.</title>
        <authorList>
            <person name="Kawai M."/>
            <person name="Futagami T."/>
            <person name="Toyoda A."/>
            <person name="Takaki Y."/>
            <person name="Nishi S."/>
            <person name="Hori S."/>
            <person name="Arai W."/>
            <person name="Tsubouchi T."/>
            <person name="Morono Y."/>
            <person name="Uchiyama I."/>
            <person name="Ito T."/>
            <person name="Fujiyama A."/>
            <person name="Inagaki F."/>
            <person name="Takami H."/>
        </authorList>
    </citation>
    <scope>NUCLEOTIDE SEQUENCE</scope>
    <source>
        <strain evidence="1">Expedition CK06-06</strain>
    </source>
</reference>
<dbReference type="EMBL" id="BARW01019073">
    <property type="protein sequence ID" value="GAI91026.1"/>
    <property type="molecule type" value="Genomic_DNA"/>
</dbReference>
<comment type="caution">
    <text evidence="1">The sequence shown here is derived from an EMBL/GenBank/DDBJ whole genome shotgun (WGS) entry which is preliminary data.</text>
</comment>
<dbReference type="AlphaFoldDB" id="X1TI52"/>
<accession>X1TI52</accession>
<organism evidence="1">
    <name type="scientific">marine sediment metagenome</name>
    <dbReference type="NCBI Taxonomy" id="412755"/>
    <lineage>
        <taxon>unclassified sequences</taxon>
        <taxon>metagenomes</taxon>
        <taxon>ecological metagenomes</taxon>
    </lineage>
</organism>
<evidence type="ECO:0000313" key="1">
    <source>
        <dbReference type="EMBL" id="GAI91026.1"/>
    </source>
</evidence>
<sequence>LVRLSTEESDVLILSRVLPSRSLRYPAVLENIPTGVSLLLQILAEPV</sequence>
<name>X1TI52_9ZZZZ</name>
<proteinExistence type="predicted"/>
<gene>
    <name evidence="1" type="ORF">S12H4_32514</name>
</gene>
<protein>
    <submittedName>
        <fullName evidence="1">Uncharacterized protein</fullName>
    </submittedName>
</protein>
<feature type="non-terminal residue" evidence="1">
    <location>
        <position position="1"/>
    </location>
</feature>